<protein>
    <recommendedName>
        <fullName evidence="1">site-specific DNA-methyltransferase (adenine-specific)</fullName>
        <ecNumber evidence="1">2.1.1.72</ecNumber>
    </recommendedName>
</protein>
<dbReference type="InterPro" id="IPR050953">
    <property type="entry name" value="N4_N6_ade-DNA_methylase"/>
</dbReference>
<evidence type="ECO:0000313" key="7">
    <source>
        <dbReference type="EMBL" id="PWJ09706.1"/>
    </source>
</evidence>
<keyword evidence="4" id="KW-0949">S-adenosyl-L-methionine</keyword>
<comment type="catalytic activity">
    <reaction evidence="5">
        <text>a 2'-deoxyadenosine in DNA + S-adenosyl-L-methionine = an N(6)-methyl-2'-deoxyadenosine in DNA + S-adenosyl-L-homocysteine + H(+)</text>
        <dbReference type="Rhea" id="RHEA:15197"/>
        <dbReference type="Rhea" id="RHEA-COMP:12418"/>
        <dbReference type="Rhea" id="RHEA-COMP:12419"/>
        <dbReference type="ChEBI" id="CHEBI:15378"/>
        <dbReference type="ChEBI" id="CHEBI:57856"/>
        <dbReference type="ChEBI" id="CHEBI:59789"/>
        <dbReference type="ChEBI" id="CHEBI:90615"/>
        <dbReference type="ChEBI" id="CHEBI:90616"/>
        <dbReference type="EC" id="2.1.1.72"/>
    </reaction>
</comment>
<keyword evidence="3" id="KW-0808">Transferase</keyword>
<dbReference type="AlphaFoldDB" id="A0A315XUB9"/>
<dbReference type="PANTHER" id="PTHR33841">
    <property type="entry name" value="DNA METHYLTRANSFERASE YEEA-RELATED"/>
    <property type="match status" value="1"/>
</dbReference>
<dbReference type="EMBL" id="QGDI01000021">
    <property type="protein sequence ID" value="PWJ09706.1"/>
    <property type="molecule type" value="Genomic_DNA"/>
</dbReference>
<gene>
    <name evidence="7" type="ORF">IE37_03425</name>
</gene>
<evidence type="ECO:0000256" key="4">
    <source>
        <dbReference type="ARBA" id="ARBA00022691"/>
    </source>
</evidence>
<dbReference type="SUPFAM" id="SSF53335">
    <property type="entry name" value="S-adenosyl-L-methionine-dependent methyltransferases"/>
    <property type="match status" value="1"/>
</dbReference>
<reference evidence="7 8" key="1">
    <citation type="submission" date="2018-05" db="EMBL/GenBank/DDBJ databases">
        <title>The Hungate 1000. A catalogue of reference genomes from the rumen microbiome.</title>
        <authorList>
            <person name="Kelly W."/>
        </authorList>
    </citation>
    <scope>NUCLEOTIDE SEQUENCE [LARGE SCALE GENOMIC DNA]</scope>
    <source>
        <strain evidence="7 8">SAb67</strain>
    </source>
</reference>
<dbReference type="PRINTS" id="PR00507">
    <property type="entry name" value="N12N6MTFRASE"/>
</dbReference>
<dbReference type="Gene3D" id="3.40.50.150">
    <property type="entry name" value="Vaccinia Virus protein VP39"/>
    <property type="match status" value="1"/>
</dbReference>
<feature type="domain" description="Type II methyltransferase M.TaqI-like" evidence="6">
    <location>
        <begin position="226"/>
        <end position="399"/>
    </location>
</feature>
<keyword evidence="2 7" id="KW-0489">Methyltransferase</keyword>
<evidence type="ECO:0000256" key="3">
    <source>
        <dbReference type="ARBA" id="ARBA00022679"/>
    </source>
</evidence>
<evidence type="ECO:0000256" key="5">
    <source>
        <dbReference type="ARBA" id="ARBA00047942"/>
    </source>
</evidence>
<dbReference type="InterPro" id="IPR029063">
    <property type="entry name" value="SAM-dependent_MTases_sf"/>
</dbReference>
<dbReference type="RefSeq" id="WP_109728112.1">
    <property type="nucleotide sequence ID" value="NZ_QGDI01000021.1"/>
</dbReference>
<dbReference type="InterPro" id="IPR011639">
    <property type="entry name" value="MethylTrfase_TaqI-like_dom"/>
</dbReference>
<evidence type="ECO:0000259" key="6">
    <source>
        <dbReference type="Pfam" id="PF07669"/>
    </source>
</evidence>
<dbReference type="GO" id="GO:0006304">
    <property type="term" value="P:DNA modification"/>
    <property type="evidence" value="ECO:0007669"/>
    <property type="project" value="InterPro"/>
</dbReference>
<dbReference type="OrthoDB" id="32195at2"/>
<dbReference type="GO" id="GO:0009007">
    <property type="term" value="F:site-specific DNA-methyltransferase (adenine-specific) activity"/>
    <property type="evidence" value="ECO:0007669"/>
    <property type="project" value="UniProtKB-EC"/>
</dbReference>
<dbReference type="GO" id="GO:0032259">
    <property type="term" value="P:methylation"/>
    <property type="evidence" value="ECO:0007669"/>
    <property type="project" value="UniProtKB-KW"/>
</dbReference>
<comment type="caution">
    <text evidence="7">The sequence shown here is derived from an EMBL/GenBank/DDBJ whole genome shotgun (WGS) entry which is preliminary data.</text>
</comment>
<sequence>MKRSLLRKAALSAREQIEFSLGSHAERLGFEAFFRSAAGLYMAENCLIPRNDLFRLSDLLPDIFPSCGSDEERVREASAKASEVLGELTSDVWRSGVETVGQLYQYFISGDRECTEQGMKKNSKVSAECLPAATQIFTPRWIARYLTENTLGRVFAGSCGSDISQLEYYVERDVTVRKRSPEEITLLDPCVGSGNILVCAFDMFMELYRSLGYDNSTAAKTILACNLFGLDIDSRVCRIARFALMIKAAEQDRELLFSGVSANIYDMSEPETAEQLSGSDVFGSLIRPDHVIKPLCGSAKAVHDILTGRFTCVVTNPPYLSSARMNRELLTFLKGEYSHFSADLFAAFIVRCCELTEEDGYTGFLTPYVWMFIKSYEQLRRMMFTEKTPETLVQLEYSAFGEATVPVCGFTLRNCRTDVKGVYFRLTDFRGGLDVQRDRFLEAVRNRECGYVYETAASDFGRLPESPAAYWVSSRVRELYEKYPSLGSISAPRKGNSTSDNGRFLRYWYEVDYCRINIDRSAIDREETLDKRWFPYNKGGGFRKWYGFNEYIIDWYDDAAEIRAVPTAVIANYQYFMKEGLTWSTLTSGKFSIRQFGRGYIFDNGGCCIFELGDRKNFICGLLNSKVFAYIFGQLNPTLNFQSGEVAKFPVICKPSENADRLVEECVEISKSEYDSFETSRGFLRHPLI</sequence>
<dbReference type="Pfam" id="PF07669">
    <property type="entry name" value="Eco57I"/>
    <property type="match status" value="1"/>
</dbReference>
<proteinExistence type="predicted"/>
<evidence type="ECO:0000256" key="2">
    <source>
        <dbReference type="ARBA" id="ARBA00022603"/>
    </source>
</evidence>
<dbReference type="EC" id="2.1.1.72" evidence="1"/>
<dbReference type="PANTHER" id="PTHR33841:SF1">
    <property type="entry name" value="DNA METHYLTRANSFERASE A"/>
    <property type="match status" value="1"/>
</dbReference>
<evidence type="ECO:0000256" key="1">
    <source>
        <dbReference type="ARBA" id="ARBA00011900"/>
    </source>
</evidence>
<name>A0A315XUB9_RUMFL</name>
<dbReference type="Proteomes" id="UP000245720">
    <property type="component" value="Unassembled WGS sequence"/>
</dbReference>
<organism evidence="7 8">
    <name type="scientific">Ruminococcus flavefaciens</name>
    <dbReference type="NCBI Taxonomy" id="1265"/>
    <lineage>
        <taxon>Bacteria</taxon>
        <taxon>Bacillati</taxon>
        <taxon>Bacillota</taxon>
        <taxon>Clostridia</taxon>
        <taxon>Eubacteriales</taxon>
        <taxon>Oscillospiraceae</taxon>
        <taxon>Ruminococcus</taxon>
    </lineage>
</organism>
<accession>A0A315XUB9</accession>
<evidence type="ECO:0000313" key="8">
    <source>
        <dbReference type="Proteomes" id="UP000245720"/>
    </source>
</evidence>